<comment type="caution">
    <text evidence="2">The sequence shown here is derived from an EMBL/GenBank/DDBJ whole genome shotgun (WGS) entry which is preliminary data.</text>
</comment>
<proteinExistence type="predicted"/>
<evidence type="ECO:0000259" key="1">
    <source>
        <dbReference type="Pfam" id="PF06985"/>
    </source>
</evidence>
<dbReference type="PANTHER" id="PTHR24148:SF78">
    <property type="entry name" value="HETEROKARYON INCOMPATIBILITY DOMAIN-CONTAINING PROTEIN"/>
    <property type="match status" value="1"/>
</dbReference>
<keyword evidence="3" id="KW-1185">Reference proteome</keyword>
<reference evidence="2 3" key="1">
    <citation type="submission" date="2020-05" db="EMBL/GenBank/DDBJ databases">
        <title>Identification and distribution of gene clusters putatively required for synthesis of sphingolipid metabolism inhibitors in phylogenetically diverse species of the filamentous fungus Fusarium.</title>
        <authorList>
            <person name="Kim H.-S."/>
            <person name="Busman M."/>
            <person name="Brown D.W."/>
            <person name="Divon H."/>
            <person name="Uhlig S."/>
            <person name="Proctor R.H."/>
        </authorList>
    </citation>
    <scope>NUCLEOTIDE SEQUENCE [LARGE SCALE GENOMIC DNA]</scope>
    <source>
        <strain evidence="2 3">NRRL 20693</strain>
    </source>
</reference>
<dbReference type="Pfam" id="PF06985">
    <property type="entry name" value="HET"/>
    <property type="match status" value="1"/>
</dbReference>
<feature type="domain" description="Heterokaryon incompatibility" evidence="1">
    <location>
        <begin position="168"/>
        <end position="330"/>
    </location>
</feature>
<name>A0A8H5SXT5_FUSHE</name>
<sequence>MCIKEFKKCYALAVSLLEFEPSIVWHQQSDRPDMTEQIVSMFLGDMCPNSACPISPNLYKNGSMQLMCTTWHSHAKGDDYWYDVPSRSTGHTWKDPVLSILHITYEPYILKHSESIIYSIAMTTFNYPALDLSKDNIRLLLVEKGAPPSDVFCSLFEATTSPDEGTPYKALSYTWGAVEYHDDTRPHLPEIFVNDVKFEATDNLRMALSRIRNSECDEVLWIDAICINQKDDREKGHQVKQMGEIYKNAEEVLIWLGPSNEAIRDLFELVTLVDENARDISTPVRHREWTRHCRDHLLHHYKSAKTPQNIGAMKQLMSRRWFRRIWILQEVAMARTARIVCGSSSCPARTFSLMPSLLDIPTTAHVQAVLDLMPRIRGNTWWASDRSLHNLLIKFAGSEAKDERDMVYALLSISQDACDPARLYPSYEQEISQVYRETALFLVFGRRQQLSGRLVRIDIMHLSLPLEKLAAKLVEQNTRQYFKFRLLPESSIGGSYQGFIEHLSRTNINLVEMLKELSKLFGIPLTVSSSTRSDIENPQLLTVRKTEEHYEFRARIIEKPEEVSVLILTERIAEEWKFYSLSYVMS</sequence>
<dbReference type="AlphaFoldDB" id="A0A8H5SXT5"/>
<evidence type="ECO:0000313" key="2">
    <source>
        <dbReference type="EMBL" id="KAF5659010.1"/>
    </source>
</evidence>
<dbReference type="InterPro" id="IPR052895">
    <property type="entry name" value="HetReg/Transcr_Mod"/>
</dbReference>
<gene>
    <name evidence="2" type="ORF">FHETE_9638</name>
</gene>
<evidence type="ECO:0000313" key="3">
    <source>
        <dbReference type="Proteomes" id="UP000567885"/>
    </source>
</evidence>
<dbReference type="InterPro" id="IPR010730">
    <property type="entry name" value="HET"/>
</dbReference>
<organism evidence="2 3">
    <name type="scientific">Fusarium heterosporum</name>
    <dbReference type="NCBI Taxonomy" id="42747"/>
    <lineage>
        <taxon>Eukaryota</taxon>
        <taxon>Fungi</taxon>
        <taxon>Dikarya</taxon>
        <taxon>Ascomycota</taxon>
        <taxon>Pezizomycotina</taxon>
        <taxon>Sordariomycetes</taxon>
        <taxon>Hypocreomycetidae</taxon>
        <taxon>Hypocreales</taxon>
        <taxon>Nectriaceae</taxon>
        <taxon>Fusarium</taxon>
        <taxon>Fusarium heterosporum species complex</taxon>
    </lineage>
</organism>
<dbReference type="OrthoDB" id="194358at2759"/>
<dbReference type="Proteomes" id="UP000567885">
    <property type="component" value="Unassembled WGS sequence"/>
</dbReference>
<dbReference type="EMBL" id="JAAGWQ010000225">
    <property type="protein sequence ID" value="KAF5659010.1"/>
    <property type="molecule type" value="Genomic_DNA"/>
</dbReference>
<accession>A0A8H5SXT5</accession>
<dbReference type="PANTHER" id="PTHR24148">
    <property type="entry name" value="ANKYRIN REPEAT DOMAIN-CONTAINING PROTEIN 39 HOMOLOG-RELATED"/>
    <property type="match status" value="1"/>
</dbReference>
<protein>
    <submittedName>
        <fullName evidence="2">Het-domain-containing protein</fullName>
    </submittedName>
</protein>